<dbReference type="AlphaFoldDB" id="A0A9Q0G4S5"/>
<feature type="region of interest" description="Disordered" evidence="2">
    <location>
        <begin position="37"/>
        <end position="160"/>
    </location>
</feature>
<reference evidence="4" key="1">
    <citation type="submission" date="2022-02" db="EMBL/GenBank/DDBJ databases">
        <authorList>
            <person name="Henning P.M."/>
            <person name="McCubbin A.G."/>
            <person name="Shore J.S."/>
        </authorList>
    </citation>
    <scope>NUCLEOTIDE SEQUENCE</scope>
    <source>
        <strain evidence="4">F60SS</strain>
        <tissue evidence="4">Leaves</tissue>
    </source>
</reference>
<comment type="caution">
    <text evidence="4">The sequence shown here is derived from an EMBL/GenBank/DDBJ whole genome shotgun (WGS) entry which is preliminary data.</text>
</comment>
<evidence type="ECO:0000259" key="3">
    <source>
        <dbReference type="PROSITE" id="PS50157"/>
    </source>
</evidence>
<dbReference type="PROSITE" id="PS50157">
    <property type="entry name" value="ZINC_FINGER_C2H2_2"/>
    <property type="match status" value="1"/>
</dbReference>
<dbReference type="Proteomes" id="UP001141552">
    <property type="component" value="Unassembled WGS sequence"/>
</dbReference>
<feature type="domain" description="C2H2-type" evidence="3">
    <location>
        <begin position="178"/>
        <end position="204"/>
    </location>
</feature>
<keyword evidence="5" id="KW-1185">Reference proteome</keyword>
<keyword evidence="1" id="KW-0863">Zinc-finger</keyword>
<dbReference type="PROSITE" id="PS00028">
    <property type="entry name" value="ZINC_FINGER_C2H2_1"/>
    <property type="match status" value="1"/>
</dbReference>
<dbReference type="EMBL" id="JAKUCV010002559">
    <property type="protein sequence ID" value="KAJ4842182.1"/>
    <property type="molecule type" value="Genomic_DNA"/>
</dbReference>
<sequence>MNFWGVQVKGGEPCKVEIESVRVNLESQDAERKPIVQMLNTSGSKQKVKVEEPNKYCKLGGDTDDSSDDEEDNDYQDMVINGEGDSGDDEDDDESDEDDDDSDEDEETPKKVELSKKRSVEPAKRTLVPDKKAKFVTPQKTDGPKKVGGHTATPYPSKKPAKLLATSFPKNDQSPKSFACYSCKRSFGSENALQSHSKAKHGAS</sequence>
<name>A0A9Q0G4S5_9ROSI</name>
<proteinExistence type="predicted"/>
<dbReference type="InterPro" id="IPR013087">
    <property type="entry name" value="Znf_C2H2_type"/>
</dbReference>
<accession>A0A9Q0G4S5</accession>
<keyword evidence="1" id="KW-0479">Metal-binding</keyword>
<evidence type="ECO:0000256" key="2">
    <source>
        <dbReference type="SAM" id="MobiDB-lite"/>
    </source>
</evidence>
<gene>
    <name evidence="4" type="ORF">Tsubulata_018494</name>
</gene>
<feature type="compositionally biased region" description="Acidic residues" evidence="2">
    <location>
        <begin position="85"/>
        <end position="107"/>
    </location>
</feature>
<feature type="compositionally biased region" description="Acidic residues" evidence="2">
    <location>
        <begin position="62"/>
        <end position="75"/>
    </location>
</feature>
<protein>
    <recommendedName>
        <fullName evidence="3">C2H2-type domain-containing protein</fullName>
    </recommendedName>
</protein>
<dbReference type="GO" id="GO:0008270">
    <property type="term" value="F:zinc ion binding"/>
    <property type="evidence" value="ECO:0007669"/>
    <property type="project" value="UniProtKB-KW"/>
</dbReference>
<evidence type="ECO:0000313" key="4">
    <source>
        <dbReference type="EMBL" id="KAJ4842182.1"/>
    </source>
</evidence>
<feature type="compositionally biased region" description="Basic and acidic residues" evidence="2">
    <location>
        <begin position="108"/>
        <end position="133"/>
    </location>
</feature>
<evidence type="ECO:0000313" key="5">
    <source>
        <dbReference type="Proteomes" id="UP001141552"/>
    </source>
</evidence>
<keyword evidence="1" id="KW-0862">Zinc</keyword>
<evidence type="ECO:0000256" key="1">
    <source>
        <dbReference type="PROSITE-ProRule" id="PRU00042"/>
    </source>
</evidence>
<reference evidence="4" key="2">
    <citation type="journal article" date="2023" name="Plants (Basel)">
        <title>Annotation of the Turnera subulata (Passifloraceae) Draft Genome Reveals the S-Locus Evolved after the Divergence of Turneroideae from Passifloroideae in a Stepwise Manner.</title>
        <authorList>
            <person name="Henning P.M."/>
            <person name="Roalson E.H."/>
            <person name="Mir W."/>
            <person name="McCubbin A.G."/>
            <person name="Shore J.S."/>
        </authorList>
    </citation>
    <scope>NUCLEOTIDE SEQUENCE</scope>
    <source>
        <strain evidence="4">F60SS</strain>
    </source>
</reference>
<organism evidence="4 5">
    <name type="scientific">Turnera subulata</name>
    <dbReference type="NCBI Taxonomy" id="218843"/>
    <lineage>
        <taxon>Eukaryota</taxon>
        <taxon>Viridiplantae</taxon>
        <taxon>Streptophyta</taxon>
        <taxon>Embryophyta</taxon>
        <taxon>Tracheophyta</taxon>
        <taxon>Spermatophyta</taxon>
        <taxon>Magnoliopsida</taxon>
        <taxon>eudicotyledons</taxon>
        <taxon>Gunneridae</taxon>
        <taxon>Pentapetalae</taxon>
        <taxon>rosids</taxon>
        <taxon>fabids</taxon>
        <taxon>Malpighiales</taxon>
        <taxon>Passifloraceae</taxon>
        <taxon>Turnera</taxon>
    </lineage>
</organism>
<dbReference type="OrthoDB" id="2019803at2759"/>